<dbReference type="InterPro" id="IPR050231">
    <property type="entry name" value="Iron_ascorbate_oxido_reductase"/>
</dbReference>
<dbReference type="InterPro" id="IPR044861">
    <property type="entry name" value="IPNS-like_FE2OG_OXY"/>
</dbReference>
<feature type="domain" description="Fe2OG dioxygenase" evidence="2">
    <location>
        <begin position="86"/>
        <end position="196"/>
    </location>
</feature>
<evidence type="ECO:0000259" key="2">
    <source>
        <dbReference type="PROSITE" id="PS51471"/>
    </source>
</evidence>
<keyword evidence="1" id="KW-0479">Metal-binding</keyword>
<organism evidence="3 4">
    <name type="scientific">Jimgerdemannia flammicorona</name>
    <dbReference type="NCBI Taxonomy" id="994334"/>
    <lineage>
        <taxon>Eukaryota</taxon>
        <taxon>Fungi</taxon>
        <taxon>Fungi incertae sedis</taxon>
        <taxon>Mucoromycota</taxon>
        <taxon>Mucoromycotina</taxon>
        <taxon>Endogonomycetes</taxon>
        <taxon>Endogonales</taxon>
        <taxon>Endogonaceae</taxon>
        <taxon>Jimgerdemannia</taxon>
    </lineage>
</organism>
<dbReference type="EMBL" id="RBNI01000322">
    <property type="protein sequence ID" value="RUP51930.1"/>
    <property type="molecule type" value="Genomic_DNA"/>
</dbReference>
<sequence length="242" mass="27328">MLTRAWNFGKFVNGVPASDLPPVFQKRVEELARFSKSGHNLCLQILQAFAIGLQRPRLDNHLVHSSIPLKIPESEDGKDWFAKRHDYDQPSGDILRFLKYPKGNEKEYGEAVRAGSHTDYGSLSLLFQHKLPGLEVQASRTHWISAPLIPGAVLVNIGDLMEFWTGGLFRSTRHRVVFLPEHTAADRYSLAMFCHANDAVPLEIVPSPFLAGRERVVAEGEEKVMTAGEHLQFRLNATYTYY</sequence>
<proteinExistence type="inferred from homology"/>
<dbReference type="GO" id="GO:0016491">
    <property type="term" value="F:oxidoreductase activity"/>
    <property type="evidence" value="ECO:0007669"/>
    <property type="project" value="UniProtKB-KW"/>
</dbReference>
<dbReference type="PANTHER" id="PTHR47990">
    <property type="entry name" value="2-OXOGLUTARATE (2OG) AND FE(II)-DEPENDENT OXYGENASE SUPERFAMILY PROTEIN-RELATED"/>
    <property type="match status" value="1"/>
</dbReference>
<comment type="caution">
    <text evidence="3">The sequence shown here is derived from an EMBL/GenBank/DDBJ whole genome shotgun (WGS) entry which is preliminary data.</text>
</comment>
<keyword evidence="1" id="KW-0408">Iron</keyword>
<dbReference type="Pfam" id="PF03171">
    <property type="entry name" value="2OG-FeII_Oxy"/>
    <property type="match status" value="1"/>
</dbReference>
<gene>
    <name evidence="3" type="ORF">BC936DRAFT_144363</name>
</gene>
<dbReference type="PROSITE" id="PS51471">
    <property type="entry name" value="FE2OG_OXY"/>
    <property type="match status" value="1"/>
</dbReference>
<comment type="similarity">
    <text evidence="1">Belongs to the iron/ascorbate-dependent oxidoreductase family.</text>
</comment>
<evidence type="ECO:0000256" key="1">
    <source>
        <dbReference type="RuleBase" id="RU003682"/>
    </source>
</evidence>
<dbReference type="AlphaFoldDB" id="A0A433DM17"/>
<evidence type="ECO:0000313" key="3">
    <source>
        <dbReference type="EMBL" id="RUP51930.1"/>
    </source>
</evidence>
<reference evidence="3 4" key="1">
    <citation type="journal article" date="2018" name="New Phytol.">
        <title>Phylogenomics of Endogonaceae and evolution of mycorrhizas within Mucoromycota.</title>
        <authorList>
            <person name="Chang Y."/>
            <person name="Desiro A."/>
            <person name="Na H."/>
            <person name="Sandor L."/>
            <person name="Lipzen A."/>
            <person name="Clum A."/>
            <person name="Barry K."/>
            <person name="Grigoriev I.V."/>
            <person name="Martin F.M."/>
            <person name="Stajich J.E."/>
            <person name="Smith M.E."/>
            <person name="Bonito G."/>
            <person name="Spatafora J.W."/>
        </authorList>
    </citation>
    <scope>NUCLEOTIDE SEQUENCE [LARGE SCALE GENOMIC DNA]</scope>
    <source>
        <strain evidence="3 4">GMNB39</strain>
    </source>
</reference>
<dbReference type="SUPFAM" id="SSF51197">
    <property type="entry name" value="Clavaminate synthase-like"/>
    <property type="match status" value="1"/>
</dbReference>
<dbReference type="InterPro" id="IPR027443">
    <property type="entry name" value="IPNS-like_sf"/>
</dbReference>
<dbReference type="InterPro" id="IPR005123">
    <property type="entry name" value="Oxoglu/Fe-dep_dioxygenase_dom"/>
</dbReference>
<accession>A0A433DM17</accession>
<name>A0A433DM17_9FUNG</name>
<dbReference type="GO" id="GO:0046872">
    <property type="term" value="F:metal ion binding"/>
    <property type="evidence" value="ECO:0007669"/>
    <property type="project" value="UniProtKB-KW"/>
</dbReference>
<protein>
    <recommendedName>
        <fullName evidence="2">Fe2OG dioxygenase domain-containing protein</fullName>
    </recommendedName>
</protein>
<keyword evidence="4" id="KW-1185">Reference proteome</keyword>
<dbReference type="Gene3D" id="2.60.120.330">
    <property type="entry name" value="B-lactam Antibiotic, Isopenicillin N Synthase, Chain"/>
    <property type="match status" value="1"/>
</dbReference>
<keyword evidence="1" id="KW-0560">Oxidoreductase</keyword>
<evidence type="ECO:0000313" key="4">
    <source>
        <dbReference type="Proteomes" id="UP000268093"/>
    </source>
</evidence>
<dbReference type="OrthoDB" id="406156at2759"/>
<dbReference type="Proteomes" id="UP000268093">
    <property type="component" value="Unassembled WGS sequence"/>
</dbReference>